<dbReference type="STRING" id="966.BTA35_0215210"/>
<name>A0A1T1H8F9_OCELI</name>
<sequence length="100" mass="10988">MRLSEAQVCSITHILRQHFGAESEIRLFGSRLDDSARGGDIDLYIEPELTDGNELAKALIQSKVALVKALGDQKIDLVINRKGSSSLPIYQHARETGVVL</sequence>
<organism evidence="1 2">
    <name type="scientific">Oceanospirillum linum</name>
    <dbReference type="NCBI Taxonomy" id="966"/>
    <lineage>
        <taxon>Bacteria</taxon>
        <taxon>Pseudomonadati</taxon>
        <taxon>Pseudomonadota</taxon>
        <taxon>Gammaproteobacteria</taxon>
        <taxon>Oceanospirillales</taxon>
        <taxon>Oceanospirillaceae</taxon>
        <taxon>Oceanospirillum</taxon>
    </lineage>
</organism>
<dbReference type="Gene3D" id="3.30.460.10">
    <property type="entry name" value="Beta Polymerase, domain 2"/>
    <property type="match status" value="1"/>
</dbReference>
<reference evidence="1" key="1">
    <citation type="submission" date="2017-02" db="EMBL/GenBank/DDBJ databases">
        <title>Draft Genome Sequence of the Salt Water Bacterium Oceanospirillum linum ATCC 11336.</title>
        <authorList>
            <person name="Trachtenberg A.M."/>
            <person name="Carney J.G."/>
            <person name="Linnane J.D."/>
            <person name="Rheaume B.A."/>
            <person name="Pitts N.L."/>
            <person name="Mykles D.L."/>
            <person name="Maclea K.S."/>
        </authorList>
    </citation>
    <scope>NUCLEOTIDE SEQUENCE [LARGE SCALE GENOMIC DNA]</scope>
    <source>
        <strain evidence="1">ATCC 11336</strain>
    </source>
</reference>
<gene>
    <name evidence="1" type="ORF">BTA35_0215210</name>
</gene>
<keyword evidence="2" id="KW-1185">Reference proteome</keyword>
<dbReference type="RefSeq" id="WP_078320664.1">
    <property type="nucleotide sequence ID" value="NZ_FXTS01000010.1"/>
</dbReference>
<evidence type="ECO:0000313" key="1">
    <source>
        <dbReference type="EMBL" id="OOV86085.1"/>
    </source>
</evidence>
<dbReference type="EMBL" id="MTSD02000009">
    <property type="protein sequence ID" value="OOV86085.1"/>
    <property type="molecule type" value="Genomic_DNA"/>
</dbReference>
<dbReference type="AlphaFoldDB" id="A0A1T1H8F9"/>
<dbReference type="Proteomes" id="UP000190064">
    <property type="component" value="Unassembled WGS sequence"/>
</dbReference>
<evidence type="ECO:0000313" key="2">
    <source>
        <dbReference type="Proteomes" id="UP000190064"/>
    </source>
</evidence>
<protein>
    <submittedName>
        <fullName evidence="1">DNA polymerase III subunit beta</fullName>
    </submittedName>
</protein>
<dbReference type="InterPro" id="IPR043519">
    <property type="entry name" value="NT_sf"/>
</dbReference>
<comment type="caution">
    <text evidence="1">The sequence shown here is derived from an EMBL/GenBank/DDBJ whole genome shotgun (WGS) entry which is preliminary data.</text>
</comment>
<dbReference type="SUPFAM" id="SSF81301">
    <property type="entry name" value="Nucleotidyltransferase"/>
    <property type="match status" value="1"/>
</dbReference>
<proteinExistence type="predicted"/>
<accession>A0A1T1H8F9</accession>